<evidence type="ECO:0000313" key="2">
    <source>
        <dbReference type="EMBL" id="ASF00296.1"/>
    </source>
</evidence>
<accession>A0A218MLX5</accession>
<keyword evidence="1" id="KW-1133">Transmembrane helix</keyword>
<proteinExistence type="predicted"/>
<evidence type="ECO:0000256" key="1">
    <source>
        <dbReference type="SAM" id="Phobius"/>
    </source>
</evidence>
<keyword evidence="1" id="KW-0812">Transmembrane</keyword>
<sequence length="60" mass="6989">MNIKKLTEHEEKYWKYNKQISDIRNKALIKKGYNKIDGEVWTTLTFIAIGLFVLGVFALG</sequence>
<dbReference type="EMBL" id="KY052827">
    <property type="protein sequence ID" value="ASF00296.1"/>
    <property type="molecule type" value="Genomic_DNA"/>
</dbReference>
<organism evidence="2">
    <name type="scientific">uncultured virus</name>
    <dbReference type="NCBI Taxonomy" id="340016"/>
    <lineage>
        <taxon>Viruses</taxon>
        <taxon>environmental samples</taxon>
    </lineage>
</organism>
<reference evidence="2" key="1">
    <citation type="submission" date="2016-10" db="EMBL/GenBank/DDBJ databases">
        <authorList>
            <person name="Varghese N."/>
        </authorList>
    </citation>
    <scope>NUCLEOTIDE SEQUENCE</scope>
</reference>
<protein>
    <submittedName>
        <fullName evidence="2">Uncharacterized protein</fullName>
    </submittedName>
</protein>
<keyword evidence="1" id="KW-0472">Membrane</keyword>
<name>A0A218MLX5_9VIRU</name>
<feature type="transmembrane region" description="Helical" evidence="1">
    <location>
        <begin position="40"/>
        <end position="59"/>
    </location>
</feature>
<reference evidence="2" key="2">
    <citation type="journal article" date="2017" name="Nat. Commun.">
        <title>Single-virus genomics reveals hidden cosmopolitan and abundant viruses.</title>
        <authorList>
            <person name="Martinez-Hernandez F."/>
            <person name="Fornas O."/>
            <person name="Lluesma Gomez M."/>
            <person name="Bolduc B."/>
            <person name="de la Cruz Pena M.J."/>
            <person name="Martinez J.M."/>
            <person name="Anton J."/>
            <person name="Gasol J.M."/>
            <person name="Rosselli R."/>
            <person name="Rodriguez-Valera F."/>
            <person name="Sullivan M.B."/>
            <person name="Acinas S.G."/>
            <person name="Martinez-Garcia M."/>
        </authorList>
    </citation>
    <scope>NUCLEOTIDE SEQUENCE</scope>
</reference>